<dbReference type="AlphaFoldDB" id="A0A9J6ECQ1"/>
<dbReference type="EMBL" id="JABSTU010000005">
    <property type="protein sequence ID" value="KAH8032275.1"/>
    <property type="molecule type" value="Genomic_DNA"/>
</dbReference>
<reference evidence="1" key="2">
    <citation type="submission" date="2021-09" db="EMBL/GenBank/DDBJ databases">
        <authorList>
            <person name="Jia N."/>
            <person name="Wang J."/>
            <person name="Shi W."/>
            <person name="Du L."/>
            <person name="Sun Y."/>
            <person name="Zhan W."/>
            <person name="Jiang J."/>
            <person name="Wang Q."/>
            <person name="Zhang B."/>
            <person name="Ji P."/>
            <person name="Sakyi L.B."/>
            <person name="Cui X."/>
            <person name="Yuan T."/>
            <person name="Jiang B."/>
            <person name="Yang W."/>
            <person name="Lam T.T.-Y."/>
            <person name="Chang Q."/>
            <person name="Ding S."/>
            <person name="Wang X."/>
            <person name="Zhu J."/>
            <person name="Ruan X."/>
            <person name="Zhao L."/>
            <person name="Wei J."/>
            <person name="Que T."/>
            <person name="Du C."/>
            <person name="Cheng J."/>
            <person name="Dai P."/>
            <person name="Han X."/>
            <person name="Huang E."/>
            <person name="Gao Y."/>
            <person name="Liu J."/>
            <person name="Shao H."/>
            <person name="Ye R."/>
            <person name="Li L."/>
            <person name="Wei W."/>
            <person name="Wang X."/>
            <person name="Wang C."/>
            <person name="Huo Q."/>
            <person name="Li W."/>
            <person name="Guo W."/>
            <person name="Chen H."/>
            <person name="Chen S."/>
            <person name="Zhou L."/>
            <person name="Zhou L."/>
            <person name="Ni X."/>
            <person name="Tian J."/>
            <person name="Zhou Y."/>
            <person name="Sheng Y."/>
            <person name="Liu T."/>
            <person name="Pan Y."/>
            <person name="Xia L."/>
            <person name="Li J."/>
            <person name="Zhao F."/>
            <person name="Cao W."/>
        </authorList>
    </citation>
    <scope>NUCLEOTIDE SEQUENCE</scope>
    <source>
        <strain evidence="1">Rmic-2018</strain>
        <tissue evidence="1">Larvae</tissue>
    </source>
</reference>
<dbReference type="VEuPathDB" id="VectorBase:LOC119164218"/>
<proteinExistence type="predicted"/>
<keyword evidence="2" id="KW-1185">Reference proteome</keyword>
<name>A0A9J6ECQ1_RHIMP</name>
<comment type="caution">
    <text evidence="1">The sequence shown here is derived from an EMBL/GenBank/DDBJ whole genome shotgun (WGS) entry which is preliminary data.</text>
</comment>
<evidence type="ECO:0000313" key="2">
    <source>
        <dbReference type="Proteomes" id="UP000821866"/>
    </source>
</evidence>
<protein>
    <submittedName>
        <fullName evidence="1">Uncharacterized protein</fullName>
    </submittedName>
</protein>
<dbReference type="Proteomes" id="UP000821866">
    <property type="component" value="Chromosome 3"/>
</dbReference>
<gene>
    <name evidence="1" type="ORF">HPB51_024052</name>
</gene>
<organism evidence="1 2">
    <name type="scientific">Rhipicephalus microplus</name>
    <name type="common">Cattle tick</name>
    <name type="synonym">Boophilus microplus</name>
    <dbReference type="NCBI Taxonomy" id="6941"/>
    <lineage>
        <taxon>Eukaryota</taxon>
        <taxon>Metazoa</taxon>
        <taxon>Ecdysozoa</taxon>
        <taxon>Arthropoda</taxon>
        <taxon>Chelicerata</taxon>
        <taxon>Arachnida</taxon>
        <taxon>Acari</taxon>
        <taxon>Parasitiformes</taxon>
        <taxon>Ixodida</taxon>
        <taxon>Ixodoidea</taxon>
        <taxon>Ixodidae</taxon>
        <taxon>Rhipicephalinae</taxon>
        <taxon>Rhipicephalus</taxon>
        <taxon>Boophilus</taxon>
    </lineage>
</organism>
<reference evidence="1" key="1">
    <citation type="journal article" date="2020" name="Cell">
        <title>Large-Scale Comparative Analyses of Tick Genomes Elucidate Their Genetic Diversity and Vector Capacities.</title>
        <authorList>
            <consortium name="Tick Genome and Microbiome Consortium (TIGMIC)"/>
            <person name="Jia N."/>
            <person name="Wang J."/>
            <person name="Shi W."/>
            <person name="Du L."/>
            <person name="Sun Y."/>
            <person name="Zhan W."/>
            <person name="Jiang J.F."/>
            <person name="Wang Q."/>
            <person name="Zhang B."/>
            <person name="Ji P."/>
            <person name="Bell-Sakyi L."/>
            <person name="Cui X.M."/>
            <person name="Yuan T.T."/>
            <person name="Jiang B.G."/>
            <person name="Yang W.F."/>
            <person name="Lam T.T."/>
            <person name="Chang Q.C."/>
            <person name="Ding S.J."/>
            <person name="Wang X.J."/>
            <person name="Zhu J.G."/>
            <person name="Ruan X.D."/>
            <person name="Zhao L."/>
            <person name="Wei J.T."/>
            <person name="Ye R.Z."/>
            <person name="Que T.C."/>
            <person name="Du C.H."/>
            <person name="Zhou Y.H."/>
            <person name="Cheng J.X."/>
            <person name="Dai P.F."/>
            <person name="Guo W.B."/>
            <person name="Han X.H."/>
            <person name="Huang E.J."/>
            <person name="Li L.F."/>
            <person name="Wei W."/>
            <person name="Gao Y.C."/>
            <person name="Liu J.Z."/>
            <person name="Shao H.Z."/>
            <person name="Wang X."/>
            <person name="Wang C.C."/>
            <person name="Yang T.C."/>
            <person name="Huo Q.B."/>
            <person name="Li W."/>
            <person name="Chen H.Y."/>
            <person name="Chen S.E."/>
            <person name="Zhou L.G."/>
            <person name="Ni X.B."/>
            <person name="Tian J.H."/>
            <person name="Sheng Y."/>
            <person name="Liu T."/>
            <person name="Pan Y.S."/>
            <person name="Xia L.Y."/>
            <person name="Li J."/>
            <person name="Zhao F."/>
            <person name="Cao W.C."/>
        </authorList>
    </citation>
    <scope>NUCLEOTIDE SEQUENCE</scope>
    <source>
        <strain evidence="1">Rmic-2018</strain>
    </source>
</reference>
<sequence>MLERGGNVAYVNARKGVTIPAVIAKKEERQMARKSIEAHKQNDRDNMAPSSACTVVYWRHRGGLVFLLVTAFLSLGANADRPTKSAVYYMDDLCGSAHTATITVGVAGLESAVVLRATKHHIDHDFNCTVNVTTRVDRSLLYSISFLDLPMTCLSYLEVLVDNSALEHTWYIDMA</sequence>
<accession>A0A9J6ECQ1</accession>
<evidence type="ECO:0000313" key="1">
    <source>
        <dbReference type="EMBL" id="KAH8032275.1"/>
    </source>
</evidence>